<evidence type="ECO:0000256" key="6">
    <source>
        <dbReference type="ARBA" id="ARBA00022737"/>
    </source>
</evidence>
<protein>
    <recommendedName>
        <fullName evidence="2">non-specific serine/threonine protein kinase</fullName>
        <ecNumber evidence="2">2.7.11.1</ecNumber>
    </recommendedName>
</protein>
<dbReference type="OrthoDB" id="346858at2759"/>
<dbReference type="InterPro" id="IPR000719">
    <property type="entry name" value="Prot_kinase_dom"/>
</dbReference>
<keyword evidence="7" id="KW-0547">Nucleotide-binding</keyword>
<dbReference type="EMBL" id="LN714479">
    <property type="protein sequence ID" value="CEL65443.1"/>
    <property type="molecule type" value="Genomic_DNA"/>
</dbReference>
<dbReference type="GO" id="GO:0004674">
    <property type="term" value="F:protein serine/threonine kinase activity"/>
    <property type="evidence" value="ECO:0007669"/>
    <property type="project" value="UniProtKB-KW"/>
</dbReference>
<name>F0VCX8_NEOCL</name>
<dbReference type="InParanoid" id="F0VCX8"/>
<feature type="domain" description="EF-hand" evidence="16">
    <location>
        <begin position="1445"/>
        <end position="1475"/>
    </location>
</feature>
<evidence type="ECO:0000256" key="11">
    <source>
        <dbReference type="ARBA" id="ARBA00024334"/>
    </source>
</evidence>
<keyword evidence="19" id="KW-1185">Reference proteome</keyword>
<feature type="region of interest" description="Disordered" evidence="14">
    <location>
        <begin position="791"/>
        <end position="824"/>
    </location>
</feature>
<evidence type="ECO:0000259" key="15">
    <source>
        <dbReference type="PROSITE" id="PS50011"/>
    </source>
</evidence>
<dbReference type="PROSITE" id="PS00108">
    <property type="entry name" value="PROTEIN_KINASE_ST"/>
    <property type="match status" value="1"/>
</dbReference>
<feature type="region of interest" description="Disordered" evidence="14">
    <location>
        <begin position="560"/>
        <end position="580"/>
    </location>
</feature>
<feature type="region of interest" description="Disordered" evidence="14">
    <location>
        <begin position="1"/>
        <end position="58"/>
    </location>
</feature>
<dbReference type="eggNOG" id="KOG4717">
    <property type="taxonomic scope" value="Eukaryota"/>
</dbReference>
<evidence type="ECO:0000256" key="14">
    <source>
        <dbReference type="SAM" id="MobiDB-lite"/>
    </source>
</evidence>
<dbReference type="FunFam" id="3.30.200.20:FF:000315">
    <property type="entry name" value="Calcium-dependent protein kinase 3"/>
    <property type="match status" value="1"/>
</dbReference>
<evidence type="ECO:0000256" key="8">
    <source>
        <dbReference type="ARBA" id="ARBA00022777"/>
    </source>
</evidence>
<reference evidence="17" key="1">
    <citation type="submission" date="2011-02" db="EMBL/GenBank/DDBJ databases">
        <authorList>
            <person name="Aslett M."/>
        </authorList>
    </citation>
    <scope>NUCLEOTIDE SEQUENCE</scope>
    <source>
        <strain evidence="17">Liverpool</strain>
    </source>
</reference>
<evidence type="ECO:0000256" key="3">
    <source>
        <dbReference type="ARBA" id="ARBA00022527"/>
    </source>
</evidence>
<feature type="compositionally biased region" description="Basic and acidic residues" evidence="14">
    <location>
        <begin position="877"/>
        <end position="892"/>
    </location>
</feature>
<dbReference type="GO" id="GO:0005524">
    <property type="term" value="F:ATP binding"/>
    <property type="evidence" value="ECO:0007669"/>
    <property type="project" value="UniProtKB-KW"/>
</dbReference>
<dbReference type="InterPro" id="IPR002048">
    <property type="entry name" value="EF_hand_dom"/>
</dbReference>
<dbReference type="eggNOG" id="KOG0586">
    <property type="taxonomic scope" value="Eukaryota"/>
</dbReference>
<dbReference type="RefSeq" id="XP_003881526.1">
    <property type="nucleotide sequence ID" value="XM_003881477.1"/>
</dbReference>
<dbReference type="PANTHER" id="PTHR24347">
    <property type="entry name" value="SERINE/THREONINE-PROTEIN KINASE"/>
    <property type="match status" value="1"/>
</dbReference>
<comment type="similarity">
    <text evidence="11">Belongs to the protein kinase superfamily. Ser/Thr protein kinase family. CDPK subfamily.</text>
</comment>
<dbReference type="Pfam" id="PF13202">
    <property type="entry name" value="EF-hand_5"/>
    <property type="match status" value="1"/>
</dbReference>
<dbReference type="OMA" id="CCIAVAD"/>
<feature type="compositionally biased region" description="Pro residues" evidence="14">
    <location>
        <begin position="325"/>
        <end position="339"/>
    </location>
</feature>
<evidence type="ECO:0000256" key="12">
    <source>
        <dbReference type="ARBA" id="ARBA00047899"/>
    </source>
</evidence>
<keyword evidence="5" id="KW-0479">Metal-binding</keyword>
<evidence type="ECO:0000256" key="2">
    <source>
        <dbReference type="ARBA" id="ARBA00012513"/>
    </source>
</evidence>
<reference evidence="17" key="2">
    <citation type="submission" date="2011-03" db="EMBL/GenBank/DDBJ databases">
        <title>Comparative genomics and transcriptomics of Neospora caninum and Toxoplasma gondii.</title>
        <authorList>
            <person name="Reid A.J."/>
            <person name="Sohal A."/>
            <person name="Harris D."/>
            <person name="Quail M."/>
            <person name="Sanders M."/>
            <person name="Berriman M."/>
            <person name="Wastling J.M."/>
            <person name="Pain A."/>
        </authorList>
    </citation>
    <scope>NUCLEOTIDE SEQUENCE</scope>
    <source>
        <strain evidence="17">Liverpool</strain>
    </source>
</reference>
<dbReference type="GeneID" id="13440492"/>
<dbReference type="SUPFAM" id="SSF56112">
    <property type="entry name" value="Protein kinase-like (PK-like)"/>
    <property type="match status" value="1"/>
</dbReference>
<keyword evidence="8" id="KW-0418">Kinase</keyword>
<dbReference type="EC" id="2.7.11.1" evidence="2"/>
<dbReference type="Gene3D" id="1.10.510.10">
    <property type="entry name" value="Transferase(Phosphotransferase) domain 1"/>
    <property type="match status" value="2"/>
</dbReference>
<comment type="cofactor">
    <cofactor evidence="1">
        <name>Mg(2+)</name>
        <dbReference type="ChEBI" id="CHEBI:18420"/>
    </cofactor>
</comment>
<keyword evidence="9" id="KW-0106">Calcium</keyword>
<dbReference type="GO" id="GO:0005509">
    <property type="term" value="F:calcium ion binding"/>
    <property type="evidence" value="ECO:0007669"/>
    <property type="project" value="InterPro"/>
</dbReference>
<keyword evidence="10" id="KW-0067">ATP-binding</keyword>
<dbReference type="InterPro" id="IPR001245">
    <property type="entry name" value="Ser-Thr/Tyr_kinase_cat_dom"/>
</dbReference>
<feature type="domain" description="Protein kinase" evidence="15">
    <location>
        <begin position="103"/>
        <end position="554"/>
    </location>
</feature>
<proteinExistence type="inferred from homology"/>
<comment type="catalytic activity">
    <reaction evidence="12">
        <text>L-threonyl-[protein] + ATP = O-phospho-L-threonyl-[protein] + ADP + H(+)</text>
        <dbReference type="Rhea" id="RHEA:46608"/>
        <dbReference type="Rhea" id="RHEA-COMP:11060"/>
        <dbReference type="Rhea" id="RHEA-COMP:11605"/>
        <dbReference type="ChEBI" id="CHEBI:15378"/>
        <dbReference type="ChEBI" id="CHEBI:30013"/>
        <dbReference type="ChEBI" id="CHEBI:30616"/>
        <dbReference type="ChEBI" id="CHEBI:61977"/>
        <dbReference type="ChEBI" id="CHEBI:456216"/>
        <dbReference type="EC" id="2.7.11.1"/>
    </reaction>
</comment>
<gene>
    <name evidence="18" type="ORF">BN1204_012870</name>
    <name evidence="17" type="ORF">NCLIV_012870</name>
</gene>
<keyword evidence="4" id="KW-0808">Transferase</keyword>
<feature type="compositionally biased region" description="Low complexity" evidence="14">
    <location>
        <begin position="854"/>
        <end position="866"/>
    </location>
</feature>
<evidence type="ECO:0000256" key="13">
    <source>
        <dbReference type="ARBA" id="ARBA00048679"/>
    </source>
</evidence>
<dbReference type="InterPro" id="IPR011009">
    <property type="entry name" value="Kinase-like_dom_sf"/>
</dbReference>
<dbReference type="EMBL" id="FR823386">
    <property type="protein sequence ID" value="CBZ51493.1"/>
    <property type="molecule type" value="Genomic_DNA"/>
</dbReference>
<dbReference type="Proteomes" id="UP000007494">
    <property type="component" value="Chromosome V"/>
</dbReference>
<dbReference type="PROSITE" id="PS00018">
    <property type="entry name" value="EF_HAND_1"/>
    <property type="match status" value="2"/>
</dbReference>
<dbReference type="InterPro" id="IPR018247">
    <property type="entry name" value="EF_Hand_1_Ca_BS"/>
</dbReference>
<organism evidence="17 19">
    <name type="scientific">Neospora caninum (strain Liverpool)</name>
    <dbReference type="NCBI Taxonomy" id="572307"/>
    <lineage>
        <taxon>Eukaryota</taxon>
        <taxon>Sar</taxon>
        <taxon>Alveolata</taxon>
        <taxon>Apicomplexa</taxon>
        <taxon>Conoidasida</taxon>
        <taxon>Coccidia</taxon>
        <taxon>Eucoccidiorida</taxon>
        <taxon>Eimeriorina</taxon>
        <taxon>Sarcocystidae</taxon>
        <taxon>Neospora</taxon>
    </lineage>
</organism>
<dbReference type="InterPro" id="IPR011992">
    <property type="entry name" value="EF-hand-dom_pair"/>
</dbReference>
<feature type="compositionally biased region" description="Basic and acidic residues" evidence="14">
    <location>
        <begin position="245"/>
        <end position="258"/>
    </location>
</feature>
<evidence type="ECO:0000259" key="16">
    <source>
        <dbReference type="PROSITE" id="PS50222"/>
    </source>
</evidence>
<keyword evidence="6" id="KW-0677">Repeat</keyword>
<evidence type="ECO:0000256" key="4">
    <source>
        <dbReference type="ARBA" id="ARBA00022679"/>
    </source>
</evidence>
<reference evidence="18" key="4">
    <citation type="journal article" date="2015" name="PLoS ONE">
        <title>Comprehensive Evaluation of Toxoplasma gondii VEG and Neospora caninum LIV Genomes with Tachyzoite Stage Transcriptome and Proteome Defines Novel Transcript Features.</title>
        <authorList>
            <person name="Ramaprasad A."/>
            <person name="Mourier T."/>
            <person name="Naeem R."/>
            <person name="Malas T.B."/>
            <person name="Moussa E."/>
            <person name="Panigrahi A."/>
            <person name="Vermont S.J."/>
            <person name="Otto T.D."/>
            <person name="Wastling J."/>
            <person name="Pain A."/>
        </authorList>
    </citation>
    <scope>NUCLEOTIDE SEQUENCE</scope>
    <source>
        <strain evidence="18">Liverpool</strain>
    </source>
</reference>
<comment type="catalytic activity">
    <reaction evidence="13">
        <text>L-seryl-[protein] + ATP = O-phospho-L-seryl-[protein] + ADP + H(+)</text>
        <dbReference type="Rhea" id="RHEA:17989"/>
        <dbReference type="Rhea" id="RHEA-COMP:9863"/>
        <dbReference type="Rhea" id="RHEA-COMP:11604"/>
        <dbReference type="ChEBI" id="CHEBI:15378"/>
        <dbReference type="ChEBI" id="CHEBI:29999"/>
        <dbReference type="ChEBI" id="CHEBI:30616"/>
        <dbReference type="ChEBI" id="CHEBI:83421"/>
        <dbReference type="ChEBI" id="CHEBI:456216"/>
        <dbReference type="EC" id="2.7.11.1"/>
    </reaction>
</comment>
<accession>F0VCX8</accession>
<feature type="compositionally biased region" description="Basic and acidic residues" evidence="14">
    <location>
        <begin position="303"/>
        <end position="319"/>
    </location>
</feature>
<dbReference type="Pfam" id="PF07714">
    <property type="entry name" value="PK_Tyr_Ser-Thr"/>
    <property type="match status" value="1"/>
</dbReference>
<feature type="region of interest" description="Disordered" evidence="14">
    <location>
        <begin position="1399"/>
        <end position="1424"/>
    </location>
</feature>
<dbReference type="SMART" id="SM00220">
    <property type="entry name" value="S_TKc"/>
    <property type="match status" value="1"/>
</dbReference>
<dbReference type="VEuPathDB" id="ToxoDB:NCLIV_012870"/>
<dbReference type="InterPro" id="IPR008271">
    <property type="entry name" value="Ser/Thr_kinase_AS"/>
</dbReference>
<dbReference type="PROSITE" id="PS50011">
    <property type="entry name" value="PROTEIN_KINASE_DOM"/>
    <property type="match status" value="1"/>
</dbReference>
<dbReference type="Gene3D" id="1.10.238.10">
    <property type="entry name" value="EF-hand"/>
    <property type="match status" value="1"/>
</dbReference>
<feature type="compositionally biased region" description="Basic and acidic residues" evidence="14">
    <location>
        <begin position="38"/>
        <end position="57"/>
    </location>
</feature>
<evidence type="ECO:0000256" key="9">
    <source>
        <dbReference type="ARBA" id="ARBA00022837"/>
    </source>
</evidence>
<dbReference type="SUPFAM" id="SSF47473">
    <property type="entry name" value="EF-hand"/>
    <property type="match status" value="1"/>
</dbReference>
<dbReference type="PROSITE" id="PS50222">
    <property type="entry name" value="EF_HAND_2"/>
    <property type="match status" value="1"/>
</dbReference>
<feature type="compositionally biased region" description="Basic and acidic residues" evidence="14">
    <location>
        <begin position="8"/>
        <end position="31"/>
    </location>
</feature>
<evidence type="ECO:0000256" key="1">
    <source>
        <dbReference type="ARBA" id="ARBA00001946"/>
    </source>
</evidence>
<feature type="region of interest" description="Disordered" evidence="14">
    <location>
        <begin position="303"/>
        <end position="368"/>
    </location>
</feature>
<feature type="region of interest" description="Disordered" evidence="14">
    <location>
        <begin position="1251"/>
        <end position="1282"/>
    </location>
</feature>
<evidence type="ECO:0000256" key="7">
    <source>
        <dbReference type="ARBA" id="ARBA00022741"/>
    </source>
</evidence>
<keyword evidence="3" id="KW-0723">Serine/threonine-protein kinase</keyword>
<evidence type="ECO:0000256" key="10">
    <source>
        <dbReference type="ARBA" id="ARBA00022840"/>
    </source>
</evidence>
<evidence type="ECO:0000313" key="19">
    <source>
        <dbReference type="Proteomes" id="UP000007494"/>
    </source>
</evidence>
<evidence type="ECO:0000313" key="18">
    <source>
        <dbReference type="EMBL" id="CEL65443.1"/>
    </source>
</evidence>
<feature type="region of interest" description="Disordered" evidence="14">
    <location>
        <begin position="200"/>
        <end position="258"/>
    </location>
</feature>
<feature type="region of interest" description="Disordered" evidence="14">
    <location>
        <begin position="840"/>
        <end position="933"/>
    </location>
</feature>
<reference evidence="19" key="3">
    <citation type="journal article" date="2012" name="PLoS Pathog.">
        <title>Comparative genomics of the apicomplexan parasites Toxoplasma gondii and Neospora caninum: Coccidia differing in host range and transmission strategy.</title>
        <authorList>
            <person name="Reid A.J."/>
            <person name="Vermont S.J."/>
            <person name="Cotton J.A."/>
            <person name="Harris D."/>
            <person name="Hill-Cawthorne G.A."/>
            <person name="Konen-Waisman S."/>
            <person name="Latham S.M."/>
            <person name="Mourier T."/>
            <person name="Norton R."/>
            <person name="Quail M.A."/>
            <person name="Sanders M."/>
            <person name="Shanmugam D."/>
            <person name="Sohal A."/>
            <person name="Wasmuth J.D."/>
            <person name="Brunk B."/>
            <person name="Grigg M.E."/>
            <person name="Howard J.C."/>
            <person name="Parkinson J."/>
            <person name="Roos D.S."/>
            <person name="Trees A.J."/>
            <person name="Berriman M."/>
            <person name="Pain A."/>
            <person name="Wastling J.M."/>
        </authorList>
    </citation>
    <scope>NUCLEOTIDE SEQUENCE [LARGE SCALE GENOMIC DNA]</scope>
    <source>
        <strain evidence="19">Liverpool</strain>
    </source>
</reference>
<feature type="region of interest" description="Disordered" evidence="14">
    <location>
        <begin position="412"/>
        <end position="431"/>
    </location>
</feature>
<evidence type="ECO:0000256" key="5">
    <source>
        <dbReference type="ARBA" id="ARBA00022723"/>
    </source>
</evidence>
<dbReference type="Pfam" id="PF00069">
    <property type="entry name" value="Pkinase"/>
    <property type="match status" value="1"/>
</dbReference>
<evidence type="ECO:0000313" key="17">
    <source>
        <dbReference type="EMBL" id="CBZ51493.1"/>
    </source>
</evidence>
<sequence>MAHATWELPERRDESSLSLEKRDASEAERLLENVSSEGAREDEHKRSRGDASRDATKRPAVALLRAGDRLTTPGQMKRVRSEGCVLKRHQLICSSTLPITTCYHLGEVIGVGTWCTVRTAVERFSGLERVVKRVCKETHRAELPQFRQEIALCRQLDHPNIARLYETFEDHRYIYLVFEYCRGGDLLSWLHARQDARRERRKRSQATAESPGEALRLNGDTGAGARRGEGDGGDASGGEGAEVENAVRGDRKGPVDDERPICSEMQAARFMIQLLSALSYLHRKGIAHRDLKLENILLVHPFEGRDEGDRDSTRSERAESAVSQPPLPPSLSHPAPSPHAFPTQDSAAPQAEHTERRGESDVAVPSNACRPGVGDRQACVSADLPCLRALAPETNFSDSIALADFGLARRFTPGGARERPTRRRLPSRTASSAGLSASGVMTTRVGTLYYLSPFLLKGVPYDEVQSDMWAAGVVLYMLISGAPPFEGNSEAEVSAKILTTRLAFKEPCWRHVSEDCKDLVCRLLHNPFLAESCSAPSIANSLSSSPRPLSVDFLSAANRSPPTLASSPTAGETPTCQRSSLAGEKAGLLDTPSCPDPTGGGSGASLSVSACDLTCVEGRDSGAREGESASEATETGQKTFGIRAWQPGILRRMDAATTLTHPWFVAVQRQLWAKVSGPTLSMSRSTSSPAFHQGHGHRVRTLGQDVSGYGHVVPFGAMKGREETDLRIFSPLSPSISSGSLCSSTSVSPSPSSASLASSLFASSLSPSPSSASLVGLACGAWGSLEASGKARRCAPGGIPEGSPAYIRETSPSDAFRRPLPKSMSSPNVHCALYQAAQAKDEVGSRGPGGRGSPEGAAAAWPDAASGGSGSSTRWGEAGDRTGARGDRRDGDGGCLTGRSPSPPRPPVPGNQVSPGASREDLPELGSAGSSWTAPSLPCAAALPPRGASPPAASSPALPEAAFASPAGVPLGVALKGELPARLLAASRCSGAALDPDQAAIFHCRFLLLLGATSWRRFAGLGPLQRALRTVVAREMEDELEVRVLREIFCALDRGHRGALAPDDIVWGLGVAKDLVTSECQSCLIQASAMEIVVEGKGEVAVSSLSPEDLSGLDASAARPLRMSLEDDVAASSSAKREECFEPILPSTRLEEVDLENKEETSRARSERDGGGGMWRVGDISSLAACPLGSVALPPSLRSLRHLAGLTSSHLGPPVGEILPYLLNLHAFLGVAPPAFLSVLSSSWPQWTTADRCEEAERPRDAGDGLEATGDREKPRREGEEERWTVHDVVAGMDTDGSGNIEFVEFVAASLADADIAGRESLGRAAFRYFDRSFDGLVSYRDLLGLLSLQPASPLCSSFSAMSPGVSSSLPQGCMSHGWSRQPATPCGVVSADACNPTGGESGGVWSPKQNRTLQEADSEDSGEALGVGEGFLSDLEHVTRENLSLYRAVLKQIQAVDKDKDGYITYDEFLLLMR</sequence>